<feature type="region of interest" description="Disordered" evidence="1">
    <location>
        <begin position="58"/>
        <end position="77"/>
    </location>
</feature>
<reference evidence="3" key="1">
    <citation type="journal article" date="2021" name="Sci. Rep.">
        <title>Diploid genomic architecture of Nitzschia inconspicua, an elite biomass production diatom.</title>
        <authorList>
            <person name="Oliver A."/>
            <person name="Podell S."/>
            <person name="Pinowska A."/>
            <person name="Traller J.C."/>
            <person name="Smith S.R."/>
            <person name="McClure R."/>
            <person name="Beliaev A."/>
            <person name="Bohutskyi P."/>
            <person name="Hill E.A."/>
            <person name="Rabines A."/>
            <person name="Zheng H."/>
            <person name="Allen L.Z."/>
            <person name="Kuo A."/>
            <person name="Grigoriev I.V."/>
            <person name="Allen A.E."/>
            <person name="Hazlebeck D."/>
            <person name="Allen E.E."/>
        </authorList>
    </citation>
    <scope>NUCLEOTIDE SEQUENCE</scope>
    <source>
        <strain evidence="3">Hildebrandi</strain>
    </source>
</reference>
<sequence>MSNYHGDNTKRRKKNDQLRVTYLAGICPQFWSHVPMMIQDVHNLQLIDGIHCLDLMGRKQPSPKTDSESSSSSSSNTVDESWTIYHRYAPISKCLLVGTIVYADIRRDGSMVYVLDDGTGLMDCVHWSTSDQHQDIYHLPDLMGNHQLWVKEVFAVGDTVRVFGKIECLARENIDKSGLEKRQTVVAEIQAALIEPVQGDTMAIEARHWQRRNTASPKSIQYWLDLLGPQIQAQIYDRVNLPAADDTLGQWRVFGPSCQCDVLYKESLLYCHCVATLEPFDPSLGFRDALLGHLLQLQAQQDKMLVFPYKSVKTNSKLRKLAVQHAANPGHEDEEIIVDQMFRNTFRTLRKDGIVYLCNCDTDEYLLITRDRVLEPFVRNQMEQERQGQQGAERMSQRRNYVDMEDAPQYISKTVHMERLRYIQRCCLEEDATARM</sequence>
<reference evidence="3" key="2">
    <citation type="submission" date="2021-04" db="EMBL/GenBank/DDBJ databases">
        <authorList>
            <person name="Podell S."/>
        </authorList>
    </citation>
    <scope>NUCLEOTIDE SEQUENCE</scope>
    <source>
        <strain evidence="3">Hildebrandi</strain>
    </source>
</reference>
<dbReference type="Proteomes" id="UP000693970">
    <property type="component" value="Unassembled WGS sequence"/>
</dbReference>
<dbReference type="EMBL" id="JAGRRH010000011">
    <property type="protein sequence ID" value="KAG7362372.1"/>
    <property type="molecule type" value="Genomic_DNA"/>
</dbReference>
<evidence type="ECO:0000313" key="3">
    <source>
        <dbReference type="EMBL" id="KAG7362372.1"/>
    </source>
</evidence>
<dbReference type="EMBL" id="JAGRRH010000031">
    <property type="protein sequence ID" value="KAG7339699.1"/>
    <property type="molecule type" value="Genomic_DNA"/>
</dbReference>
<organism evidence="3 4">
    <name type="scientific">Nitzschia inconspicua</name>
    <dbReference type="NCBI Taxonomy" id="303405"/>
    <lineage>
        <taxon>Eukaryota</taxon>
        <taxon>Sar</taxon>
        <taxon>Stramenopiles</taxon>
        <taxon>Ochrophyta</taxon>
        <taxon>Bacillariophyta</taxon>
        <taxon>Bacillariophyceae</taxon>
        <taxon>Bacillariophycidae</taxon>
        <taxon>Bacillariales</taxon>
        <taxon>Bacillariaceae</taxon>
        <taxon>Nitzschia</taxon>
    </lineage>
</organism>
<comment type="caution">
    <text evidence="3">The sequence shown here is derived from an EMBL/GenBank/DDBJ whole genome shotgun (WGS) entry which is preliminary data.</text>
</comment>
<evidence type="ECO:0000256" key="1">
    <source>
        <dbReference type="SAM" id="MobiDB-lite"/>
    </source>
</evidence>
<evidence type="ECO:0008006" key="5">
    <source>
        <dbReference type="Google" id="ProtNLM"/>
    </source>
</evidence>
<keyword evidence="4" id="KW-1185">Reference proteome</keyword>
<accession>A0A9K3LHU6</accession>
<evidence type="ECO:0000313" key="4">
    <source>
        <dbReference type="Proteomes" id="UP000693970"/>
    </source>
</evidence>
<protein>
    <recommendedName>
        <fullName evidence="5">CST complex subunit Stn1 N-terminal domain-containing protein</fullName>
    </recommendedName>
</protein>
<proteinExistence type="predicted"/>
<gene>
    <name evidence="2" type="ORF">IV203_024738</name>
    <name evidence="3" type="ORF">IV203_025256</name>
</gene>
<dbReference type="OrthoDB" id="77828at2759"/>
<evidence type="ECO:0000313" key="2">
    <source>
        <dbReference type="EMBL" id="KAG7339699.1"/>
    </source>
</evidence>
<dbReference type="AlphaFoldDB" id="A0A9K3LHU6"/>
<name>A0A9K3LHU6_9STRA</name>